<proteinExistence type="predicted"/>
<reference evidence="2" key="1">
    <citation type="submission" date="2016-05" db="EMBL/GenBank/DDBJ databases">
        <authorList>
            <person name="Lavstsen T."/>
            <person name="Jespersen J.S."/>
        </authorList>
    </citation>
    <scope>NUCLEOTIDE SEQUENCE</scope>
    <source>
        <tissue evidence="2">Brain</tissue>
    </source>
</reference>
<accession>A0A1A8H9I9</accession>
<evidence type="ECO:0000256" key="1">
    <source>
        <dbReference type="SAM" id="MobiDB-lite"/>
    </source>
</evidence>
<name>A0A1A8H9I9_9TELE</name>
<dbReference type="EMBL" id="HAEC01011941">
    <property type="protein sequence ID" value="SBQ80158.1"/>
    <property type="molecule type" value="Transcribed_RNA"/>
</dbReference>
<protein>
    <submittedName>
        <fullName evidence="2">Chromosome 11 open reading frame 73</fullName>
    </submittedName>
</protein>
<feature type="non-terminal residue" evidence="2">
    <location>
        <position position="1"/>
    </location>
</feature>
<dbReference type="AlphaFoldDB" id="A0A1A8H9I9"/>
<evidence type="ECO:0000313" key="2">
    <source>
        <dbReference type="EMBL" id="SBQ80158.1"/>
    </source>
</evidence>
<organism evidence="2">
    <name type="scientific">Nothobranchius korthausae</name>
    <dbReference type="NCBI Taxonomy" id="1143690"/>
    <lineage>
        <taxon>Eukaryota</taxon>
        <taxon>Metazoa</taxon>
        <taxon>Chordata</taxon>
        <taxon>Craniata</taxon>
        <taxon>Vertebrata</taxon>
        <taxon>Euteleostomi</taxon>
        <taxon>Actinopterygii</taxon>
        <taxon>Neopterygii</taxon>
        <taxon>Teleostei</taxon>
        <taxon>Neoteleostei</taxon>
        <taxon>Acanthomorphata</taxon>
        <taxon>Ovalentaria</taxon>
        <taxon>Atherinomorphae</taxon>
        <taxon>Cyprinodontiformes</taxon>
        <taxon>Nothobranchiidae</taxon>
        <taxon>Nothobranchius</taxon>
    </lineage>
</organism>
<reference evidence="2" key="2">
    <citation type="submission" date="2016-06" db="EMBL/GenBank/DDBJ databases">
        <title>The genome of a short-lived fish provides insights into sex chromosome evolution and the genetic control of aging.</title>
        <authorList>
            <person name="Reichwald K."/>
            <person name="Felder M."/>
            <person name="Petzold A."/>
            <person name="Koch P."/>
            <person name="Groth M."/>
            <person name="Platzer M."/>
        </authorList>
    </citation>
    <scope>NUCLEOTIDE SEQUENCE</scope>
    <source>
        <tissue evidence="2">Brain</tissue>
    </source>
</reference>
<feature type="region of interest" description="Disordered" evidence="1">
    <location>
        <begin position="31"/>
        <end position="71"/>
    </location>
</feature>
<gene>
    <name evidence="2" type="primary">C1H11ORF73</name>
</gene>
<sequence>RPGERLPGVAAARLHHQRQTQRHLQDLRAEIRRGRGAPVRSDGRRFPVRGSARGVGGDSGAARSADPGRQRRRVYRGLIPAVHPEDAGQSLQLRLIVRPDSGADDPEPHRDLHPLQLHPQVVRELPEEVGAEPELLEELNTDVEPELLNHM</sequence>